<evidence type="ECO:0000313" key="1">
    <source>
        <dbReference type="EMBL" id="KAK9811540.1"/>
    </source>
</evidence>
<dbReference type="InterPro" id="IPR052054">
    <property type="entry name" value="Oxidative_DNA_repair_enzyme"/>
</dbReference>
<accession>A0AAW1PP42</accession>
<dbReference type="GO" id="GO:0034039">
    <property type="term" value="F:8-oxo-7,8-dihydroguanine DNA N-glycosylase activity"/>
    <property type="evidence" value="ECO:0007669"/>
    <property type="project" value="TreeGrafter"/>
</dbReference>
<evidence type="ECO:0008006" key="3">
    <source>
        <dbReference type="Google" id="ProtNLM"/>
    </source>
</evidence>
<comment type="caution">
    <text evidence="1">The sequence shown here is derived from an EMBL/GenBank/DDBJ whole genome shotgun (WGS) entry which is preliminary data.</text>
</comment>
<organism evidence="1 2">
    <name type="scientific">[Myrmecia] bisecta</name>
    <dbReference type="NCBI Taxonomy" id="41462"/>
    <lineage>
        <taxon>Eukaryota</taxon>
        <taxon>Viridiplantae</taxon>
        <taxon>Chlorophyta</taxon>
        <taxon>core chlorophytes</taxon>
        <taxon>Trebouxiophyceae</taxon>
        <taxon>Trebouxiales</taxon>
        <taxon>Trebouxiaceae</taxon>
        <taxon>Myrmecia</taxon>
    </lineage>
</organism>
<reference evidence="1 2" key="1">
    <citation type="journal article" date="2024" name="Nat. Commun.">
        <title>Phylogenomics reveals the evolutionary origins of lichenization in chlorophyte algae.</title>
        <authorList>
            <person name="Puginier C."/>
            <person name="Libourel C."/>
            <person name="Otte J."/>
            <person name="Skaloud P."/>
            <person name="Haon M."/>
            <person name="Grisel S."/>
            <person name="Petersen M."/>
            <person name="Berrin J.G."/>
            <person name="Delaux P.M."/>
            <person name="Dal Grande F."/>
            <person name="Keller J."/>
        </authorList>
    </citation>
    <scope>NUCLEOTIDE SEQUENCE [LARGE SCALE GENOMIC DNA]</scope>
    <source>
        <strain evidence="1 2">SAG 2043</strain>
    </source>
</reference>
<dbReference type="Gene3D" id="1.10.340.30">
    <property type="entry name" value="Hypothetical protein, domain 2"/>
    <property type="match status" value="1"/>
</dbReference>
<dbReference type="GO" id="GO:0005634">
    <property type="term" value="C:nucleus"/>
    <property type="evidence" value="ECO:0007669"/>
    <property type="project" value="TreeGrafter"/>
</dbReference>
<dbReference type="Proteomes" id="UP001489004">
    <property type="component" value="Unassembled WGS sequence"/>
</dbReference>
<proteinExistence type="predicted"/>
<sequence>MAPDRRGNSNSLLGHDQHATYTSAGVGGYLKDKRRPAGQHCDCFGYRAKSITGSVAALLEKPGGGSTWLQSLRTVPYGEASEALCTLMGVGPKVRACIGLLLLDRTEAIPAATHVWQLAIRYKAAAAAAELVACRR</sequence>
<protein>
    <recommendedName>
        <fullName evidence="3">HhH-GPD domain-containing protein</fullName>
    </recommendedName>
</protein>
<dbReference type="GO" id="GO:0006285">
    <property type="term" value="P:base-excision repair, AP site formation"/>
    <property type="evidence" value="ECO:0007669"/>
    <property type="project" value="TreeGrafter"/>
</dbReference>
<dbReference type="PANTHER" id="PTHR10242:SF2">
    <property type="entry name" value="N-GLYCOSYLASE_DNA LYASE"/>
    <property type="match status" value="1"/>
</dbReference>
<dbReference type="InterPro" id="IPR011257">
    <property type="entry name" value="DNA_glycosylase"/>
</dbReference>
<gene>
    <name evidence="1" type="ORF">WJX72_005630</name>
</gene>
<keyword evidence="2" id="KW-1185">Reference proteome</keyword>
<dbReference type="EMBL" id="JALJOR010000009">
    <property type="protein sequence ID" value="KAK9811540.1"/>
    <property type="molecule type" value="Genomic_DNA"/>
</dbReference>
<dbReference type="AlphaFoldDB" id="A0AAW1PP42"/>
<dbReference type="SUPFAM" id="SSF48150">
    <property type="entry name" value="DNA-glycosylase"/>
    <property type="match status" value="1"/>
</dbReference>
<evidence type="ECO:0000313" key="2">
    <source>
        <dbReference type="Proteomes" id="UP001489004"/>
    </source>
</evidence>
<name>A0AAW1PP42_9CHLO</name>
<dbReference type="PANTHER" id="PTHR10242">
    <property type="entry name" value="8-OXOGUANINE DNA GLYCOSYLASE"/>
    <property type="match status" value="1"/>
</dbReference>